<evidence type="ECO:0000313" key="1">
    <source>
        <dbReference type="EMBL" id="KAK2957641.1"/>
    </source>
</evidence>
<proteinExistence type="predicted"/>
<accession>A0ABQ9Y1N1</accession>
<comment type="caution">
    <text evidence="1">The sequence shown here is derived from an EMBL/GenBank/DDBJ whole genome shotgun (WGS) entry which is preliminary data.</text>
</comment>
<dbReference type="EMBL" id="JARBJD010000044">
    <property type="protein sequence ID" value="KAK2957641.1"/>
    <property type="molecule type" value="Genomic_DNA"/>
</dbReference>
<gene>
    <name evidence="1" type="ORF">BLNAU_7296</name>
</gene>
<sequence length="166" mass="18733">MYPFESAHLTITLLPINPSDNPETYVQTHHLNDFMGYLISGLNLVGIAWDFVSSKFINCGFSRLLPITATRTPFAWVSLMFTNPTLTSGHRVDTLHLNEYRTSPFSPVQKHCDQQCISMYPSFTIYNSGAKQSKCCDVFLLNDGAQNWKGSEVYGFIGYSPFKAKD</sequence>
<keyword evidence="2" id="KW-1185">Reference proteome</keyword>
<reference evidence="1 2" key="1">
    <citation type="journal article" date="2022" name="bioRxiv">
        <title>Genomics of Preaxostyla Flagellates Illuminates Evolutionary Transitions and the Path Towards Mitochondrial Loss.</title>
        <authorList>
            <person name="Novak L.V.F."/>
            <person name="Treitli S.C."/>
            <person name="Pyrih J."/>
            <person name="Halakuc P."/>
            <person name="Pipaliya S.V."/>
            <person name="Vacek V."/>
            <person name="Brzon O."/>
            <person name="Soukal P."/>
            <person name="Eme L."/>
            <person name="Dacks J.B."/>
            <person name="Karnkowska A."/>
            <person name="Elias M."/>
            <person name="Hampl V."/>
        </authorList>
    </citation>
    <scope>NUCLEOTIDE SEQUENCE [LARGE SCALE GENOMIC DNA]</scope>
    <source>
        <strain evidence="1">NAU3</strain>
        <tissue evidence="1">Gut</tissue>
    </source>
</reference>
<evidence type="ECO:0000313" key="2">
    <source>
        <dbReference type="Proteomes" id="UP001281761"/>
    </source>
</evidence>
<name>A0ABQ9Y1N1_9EUKA</name>
<organism evidence="1 2">
    <name type="scientific">Blattamonas nauphoetae</name>
    <dbReference type="NCBI Taxonomy" id="2049346"/>
    <lineage>
        <taxon>Eukaryota</taxon>
        <taxon>Metamonada</taxon>
        <taxon>Preaxostyla</taxon>
        <taxon>Oxymonadida</taxon>
        <taxon>Blattamonas</taxon>
    </lineage>
</organism>
<protein>
    <submittedName>
        <fullName evidence="1">Uncharacterized protein</fullName>
    </submittedName>
</protein>
<dbReference type="Proteomes" id="UP001281761">
    <property type="component" value="Unassembled WGS sequence"/>
</dbReference>